<evidence type="ECO:0000256" key="13">
    <source>
        <dbReference type="SAM" id="Phobius"/>
    </source>
</evidence>
<evidence type="ECO:0000256" key="12">
    <source>
        <dbReference type="ARBA" id="ARBA00031636"/>
    </source>
</evidence>
<feature type="transmembrane region" description="Helical" evidence="13">
    <location>
        <begin position="59"/>
        <end position="78"/>
    </location>
</feature>
<dbReference type="GO" id="GO:0006811">
    <property type="term" value="P:monoatomic ion transport"/>
    <property type="evidence" value="ECO:0007669"/>
    <property type="project" value="UniProtKB-KW"/>
</dbReference>
<keyword evidence="5" id="KW-0813">Transport</keyword>
<name>A0A9D1PFC2_9FIRM</name>
<evidence type="ECO:0000256" key="5">
    <source>
        <dbReference type="ARBA" id="ARBA00022448"/>
    </source>
</evidence>
<dbReference type="PANTHER" id="PTHR43298:SF2">
    <property type="entry name" value="FMN_FAD EXPORTER YEEO-RELATED"/>
    <property type="match status" value="1"/>
</dbReference>
<comment type="caution">
    <text evidence="14">The sequence shown here is derived from an EMBL/GenBank/DDBJ whole genome shotgun (WGS) entry which is preliminary data.</text>
</comment>
<evidence type="ECO:0000256" key="6">
    <source>
        <dbReference type="ARBA" id="ARBA00022449"/>
    </source>
</evidence>
<reference evidence="14" key="2">
    <citation type="submission" date="2021-04" db="EMBL/GenBank/DDBJ databases">
        <authorList>
            <person name="Gilroy R."/>
        </authorList>
    </citation>
    <scope>NUCLEOTIDE SEQUENCE</scope>
    <source>
        <strain evidence="14">CHK195-9823</strain>
    </source>
</reference>
<evidence type="ECO:0000313" key="15">
    <source>
        <dbReference type="Proteomes" id="UP000886814"/>
    </source>
</evidence>
<dbReference type="Pfam" id="PF01554">
    <property type="entry name" value="MatE"/>
    <property type="match status" value="2"/>
</dbReference>
<feature type="transmembrane region" description="Helical" evidence="13">
    <location>
        <begin position="168"/>
        <end position="187"/>
    </location>
</feature>
<dbReference type="AlphaFoldDB" id="A0A9D1PFC2"/>
<keyword evidence="10" id="KW-0406">Ion transport</keyword>
<evidence type="ECO:0000313" key="14">
    <source>
        <dbReference type="EMBL" id="HIV40190.1"/>
    </source>
</evidence>
<dbReference type="Proteomes" id="UP000886814">
    <property type="component" value="Unassembled WGS sequence"/>
</dbReference>
<feature type="transmembrane region" description="Helical" evidence="13">
    <location>
        <begin position="391"/>
        <end position="414"/>
    </location>
</feature>
<keyword evidence="7" id="KW-1003">Cell membrane</keyword>
<evidence type="ECO:0000256" key="4">
    <source>
        <dbReference type="ARBA" id="ARBA00020268"/>
    </source>
</evidence>
<comment type="subcellular location">
    <subcellularLocation>
        <location evidence="2">Cell membrane</location>
        <topology evidence="2">Multi-pass membrane protein</topology>
    </subcellularLocation>
</comment>
<feature type="transmembrane region" description="Helical" evidence="13">
    <location>
        <begin position="358"/>
        <end position="379"/>
    </location>
</feature>
<comment type="function">
    <text evidence="1">Multidrug efflux pump.</text>
</comment>
<evidence type="ECO:0000256" key="10">
    <source>
        <dbReference type="ARBA" id="ARBA00023065"/>
    </source>
</evidence>
<organism evidence="14 15">
    <name type="scientific">Candidatus Blautia stercorigallinarum</name>
    <dbReference type="NCBI Taxonomy" id="2838501"/>
    <lineage>
        <taxon>Bacteria</taxon>
        <taxon>Bacillati</taxon>
        <taxon>Bacillota</taxon>
        <taxon>Clostridia</taxon>
        <taxon>Lachnospirales</taxon>
        <taxon>Lachnospiraceae</taxon>
        <taxon>Blautia</taxon>
    </lineage>
</organism>
<evidence type="ECO:0000256" key="8">
    <source>
        <dbReference type="ARBA" id="ARBA00022692"/>
    </source>
</evidence>
<evidence type="ECO:0000256" key="11">
    <source>
        <dbReference type="ARBA" id="ARBA00023136"/>
    </source>
</evidence>
<dbReference type="PANTHER" id="PTHR43298">
    <property type="entry name" value="MULTIDRUG RESISTANCE PROTEIN NORM-RELATED"/>
    <property type="match status" value="1"/>
</dbReference>
<evidence type="ECO:0000256" key="7">
    <source>
        <dbReference type="ARBA" id="ARBA00022475"/>
    </source>
</evidence>
<reference evidence="14" key="1">
    <citation type="journal article" date="2021" name="PeerJ">
        <title>Extensive microbial diversity within the chicken gut microbiome revealed by metagenomics and culture.</title>
        <authorList>
            <person name="Gilroy R."/>
            <person name="Ravi A."/>
            <person name="Getino M."/>
            <person name="Pursley I."/>
            <person name="Horton D.L."/>
            <person name="Alikhan N.F."/>
            <person name="Baker D."/>
            <person name="Gharbi K."/>
            <person name="Hall N."/>
            <person name="Watson M."/>
            <person name="Adriaenssens E.M."/>
            <person name="Foster-Nyarko E."/>
            <person name="Jarju S."/>
            <person name="Secka A."/>
            <person name="Antonio M."/>
            <person name="Oren A."/>
            <person name="Chaudhuri R.R."/>
            <person name="La Ragione R."/>
            <person name="Hildebrand F."/>
            <person name="Pallen M.J."/>
        </authorList>
    </citation>
    <scope>NUCLEOTIDE SEQUENCE</scope>
    <source>
        <strain evidence="14">CHK195-9823</strain>
    </source>
</reference>
<evidence type="ECO:0000256" key="1">
    <source>
        <dbReference type="ARBA" id="ARBA00003408"/>
    </source>
</evidence>
<comment type="similarity">
    <text evidence="3">Belongs to the multi antimicrobial extrusion (MATE) (TC 2.A.66.1) family.</text>
</comment>
<feature type="transmembrane region" description="Helical" evidence="13">
    <location>
        <begin position="420"/>
        <end position="441"/>
    </location>
</feature>
<keyword evidence="9 13" id="KW-1133">Transmembrane helix</keyword>
<sequence>MSGNVKNMTSGSPGKLILFFALPLMAGNVFQQFYTMVDAMVVGQIVGVKALAAVGAADWIIWMVQGIVSGGAQGFSILTSQNYGAGKAKELRRTVAGSYTLMAVIAVAVLAVSQAGAVPLLTFLNTPSDVMDMSVTYIRIIFCGIPVIAAYNTFASILRALGNGRSPLIAMIVAAVINVGLDLLFVAGFGWGVAGAAGATVIAQGFSALYCFMVLRKIEAVRISREDFQMETGLFAQLAGLGAPLAFQNIIISVGGLVVQYVVNGYGFLFVAGFTAANKLYGVLELAAISYGYAITTYVGQNLGAGNIPRIKAGVKSGGVMAVFTALAIGLVMITGGRAILSLFVSGDPREAEQVLDIAYHYLFLMAVFLVVLYLLYVFRSAIQGLGNTVIPMASGIVEFFMRVGAAMVLPLFIGQTGIFYAEISAWSGAALLLAASYFWLIRKY</sequence>
<keyword evidence="11 13" id="KW-0472">Membrane</keyword>
<dbReference type="NCBIfam" id="TIGR00797">
    <property type="entry name" value="matE"/>
    <property type="match status" value="1"/>
</dbReference>
<dbReference type="CDD" id="cd13138">
    <property type="entry name" value="MATE_yoeA_like"/>
    <property type="match status" value="1"/>
</dbReference>
<feature type="transmembrane region" description="Helical" evidence="13">
    <location>
        <begin position="320"/>
        <end position="346"/>
    </location>
</feature>
<feature type="transmembrane region" description="Helical" evidence="13">
    <location>
        <begin position="99"/>
        <end position="124"/>
    </location>
</feature>
<feature type="transmembrane region" description="Helical" evidence="13">
    <location>
        <begin position="193"/>
        <end position="215"/>
    </location>
</feature>
<dbReference type="GO" id="GO:0005886">
    <property type="term" value="C:plasma membrane"/>
    <property type="evidence" value="ECO:0007669"/>
    <property type="project" value="UniProtKB-SubCell"/>
</dbReference>
<dbReference type="InterPro" id="IPR048279">
    <property type="entry name" value="MdtK-like"/>
</dbReference>
<feature type="transmembrane region" description="Helical" evidence="13">
    <location>
        <begin position="136"/>
        <end position="161"/>
    </location>
</feature>
<dbReference type="InterPro" id="IPR002528">
    <property type="entry name" value="MATE_fam"/>
</dbReference>
<evidence type="ECO:0000256" key="3">
    <source>
        <dbReference type="ARBA" id="ARBA00010199"/>
    </source>
</evidence>
<evidence type="ECO:0000256" key="9">
    <source>
        <dbReference type="ARBA" id="ARBA00022989"/>
    </source>
</evidence>
<dbReference type="EMBL" id="DXIQ01000102">
    <property type="protein sequence ID" value="HIV40190.1"/>
    <property type="molecule type" value="Genomic_DNA"/>
</dbReference>
<feature type="transmembrane region" description="Helical" evidence="13">
    <location>
        <begin position="280"/>
        <end position="299"/>
    </location>
</feature>
<protein>
    <recommendedName>
        <fullName evidence="4">Probable multidrug resistance protein NorM</fullName>
    </recommendedName>
    <alternativeName>
        <fullName evidence="12">Multidrug-efflux transporter</fullName>
    </alternativeName>
</protein>
<gene>
    <name evidence="14" type="ORF">H9747_14550</name>
</gene>
<dbReference type="PIRSF" id="PIRSF006603">
    <property type="entry name" value="DinF"/>
    <property type="match status" value="1"/>
</dbReference>
<dbReference type="GO" id="GO:0015297">
    <property type="term" value="F:antiporter activity"/>
    <property type="evidence" value="ECO:0007669"/>
    <property type="project" value="UniProtKB-KW"/>
</dbReference>
<dbReference type="GO" id="GO:0042910">
    <property type="term" value="F:xenobiotic transmembrane transporter activity"/>
    <property type="evidence" value="ECO:0007669"/>
    <property type="project" value="InterPro"/>
</dbReference>
<dbReference type="InterPro" id="IPR050222">
    <property type="entry name" value="MATE_MdtK"/>
</dbReference>
<keyword evidence="8 13" id="KW-0812">Transmembrane</keyword>
<evidence type="ECO:0000256" key="2">
    <source>
        <dbReference type="ARBA" id="ARBA00004651"/>
    </source>
</evidence>
<proteinExistence type="inferred from homology"/>
<accession>A0A9D1PFC2</accession>
<keyword evidence="6" id="KW-0050">Antiport</keyword>